<protein>
    <recommendedName>
        <fullName evidence="4">Secreted protein</fullName>
    </recommendedName>
</protein>
<gene>
    <name evidence="2" type="ORF">AMELA_G00089790</name>
</gene>
<feature type="signal peptide" evidence="1">
    <location>
        <begin position="1"/>
        <end position="21"/>
    </location>
</feature>
<evidence type="ECO:0000256" key="1">
    <source>
        <dbReference type="SAM" id="SignalP"/>
    </source>
</evidence>
<accession>A0A7J6AVN5</accession>
<comment type="caution">
    <text evidence="2">The sequence shown here is derived from an EMBL/GenBank/DDBJ whole genome shotgun (WGS) entry which is preliminary data.</text>
</comment>
<keyword evidence="3" id="KW-1185">Reference proteome</keyword>
<name>A0A7J6AVN5_AMEME</name>
<reference evidence="2 3" key="1">
    <citation type="submission" date="2020-02" db="EMBL/GenBank/DDBJ databases">
        <title>A chromosome-scale genome assembly of the black bullhead catfish (Ameiurus melas).</title>
        <authorList>
            <person name="Wen M."/>
            <person name="Zham M."/>
            <person name="Cabau C."/>
            <person name="Klopp C."/>
            <person name="Donnadieu C."/>
            <person name="Roques C."/>
            <person name="Bouchez O."/>
            <person name="Lampietro C."/>
            <person name="Jouanno E."/>
            <person name="Herpin A."/>
            <person name="Louis A."/>
            <person name="Berthelot C."/>
            <person name="Parey E."/>
            <person name="Roest-Crollius H."/>
            <person name="Braasch I."/>
            <person name="Postlethwait J."/>
            <person name="Robinson-Rechavi M."/>
            <person name="Echchiki A."/>
            <person name="Begum T."/>
            <person name="Montfort J."/>
            <person name="Schartl M."/>
            <person name="Bobe J."/>
            <person name="Guiguen Y."/>
        </authorList>
    </citation>
    <scope>NUCLEOTIDE SEQUENCE [LARGE SCALE GENOMIC DNA]</scope>
    <source>
        <strain evidence="2">M_S1</strain>
        <tissue evidence="2">Blood</tissue>
    </source>
</reference>
<evidence type="ECO:0000313" key="2">
    <source>
        <dbReference type="EMBL" id="KAF4086914.1"/>
    </source>
</evidence>
<evidence type="ECO:0008006" key="4">
    <source>
        <dbReference type="Google" id="ProtNLM"/>
    </source>
</evidence>
<feature type="chain" id="PRO_5029886430" description="Secreted protein" evidence="1">
    <location>
        <begin position="22"/>
        <end position="71"/>
    </location>
</feature>
<keyword evidence="1" id="KW-0732">Signal</keyword>
<dbReference type="AlphaFoldDB" id="A0A7J6AVN5"/>
<evidence type="ECO:0000313" key="3">
    <source>
        <dbReference type="Proteomes" id="UP000593565"/>
    </source>
</evidence>
<dbReference type="EMBL" id="JAAGNN010000007">
    <property type="protein sequence ID" value="KAF4086914.1"/>
    <property type="molecule type" value="Genomic_DNA"/>
</dbReference>
<sequence>MPQGSWLCVLAVLYRIRGITGIWQLCKQSVQTRAVTEDRIPPNTSPVKRSESLQTMAVAKETEERQKNWQW</sequence>
<organism evidence="2 3">
    <name type="scientific">Ameiurus melas</name>
    <name type="common">Black bullhead</name>
    <name type="synonym">Silurus melas</name>
    <dbReference type="NCBI Taxonomy" id="219545"/>
    <lineage>
        <taxon>Eukaryota</taxon>
        <taxon>Metazoa</taxon>
        <taxon>Chordata</taxon>
        <taxon>Craniata</taxon>
        <taxon>Vertebrata</taxon>
        <taxon>Euteleostomi</taxon>
        <taxon>Actinopterygii</taxon>
        <taxon>Neopterygii</taxon>
        <taxon>Teleostei</taxon>
        <taxon>Ostariophysi</taxon>
        <taxon>Siluriformes</taxon>
        <taxon>Ictaluridae</taxon>
        <taxon>Ameiurus</taxon>
    </lineage>
</organism>
<dbReference type="Proteomes" id="UP000593565">
    <property type="component" value="Unassembled WGS sequence"/>
</dbReference>
<proteinExistence type="predicted"/>